<dbReference type="Pfam" id="PF00023">
    <property type="entry name" value="Ank"/>
    <property type="match status" value="1"/>
</dbReference>
<gene>
    <name evidence="2" type="ORF">PECAL_1P29650</name>
</gene>
<comment type="caution">
    <text evidence="2">The sequence shown here is derived from an EMBL/GenBank/DDBJ whole genome shotgun (WGS) entry which is preliminary data.</text>
</comment>
<dbReference type="InterPro" id="IPR002110">
    <property type="entry name" value="Ankyrin_rpt"/>
</dbReference>
<feature type="repeat" description="ANK" evidence="1">
    <location>
        <begin position="34"/>
        <end position="66"/>
    </location>
</feature>
<dbReference type="PROSITE" id="PS50297">
    <property type="entry name" value="ANK_REP_REGION"/>
    <property type="match status" value="1"/>
</dbReference>
<dbReference type="SUPFAM" id="SSF48403">
    <property type="entry name" value="Ankyrin repeat"/>
    <property type="match status" value="1"/>
</dbReference>
<reference evidence="2" key="1">
    <citation type="submission" date="2021-11" db="EMBL/GenBank/DDBJ databases">
        <authorList>
            <consortium name="Genoscope - CEA"/>
            <person name="William W."/>
        </authorList>
    </citation>
    <scope>NUCLEOTIDE SEQUENCE</scope>
</reference>
<dbReference type="Proteomes" id="UP000789595">
    <property type="component" value="Unassembled WGS sequence"/>
</dbReference>
<name>A0A8J2S8Y5_9STRA</name>
<accession>A0A8J2S8Y5</accession>
<proteinExistence type="predicted"/>
<dbReference type="AlphaFoldDB" id="A0A8J2S8Y5"/>
<dbReference type="InterPro" id="IPR036770">
    <property type="entry name" value="Ankyrin_rpt-contain_sf"/>
</dbReference>
<keyword evidence="3" id="KW-1185">Reference proteome</keyword>
<evidence type="ECO:0000256" key="1">
    <source>
        <dbReference type="PROSITE-ProRule" id="PRU00023"/>
    </source>
</evidence>
<keyword evidence="1" id="KW-0040">ANK repeat</keyword>
<evidence type="ECO:0000313" key="3">
    <source>
        <dbReference type="Proteomes" id="UP000789595"/>
    </source>
</evidence>
<dbReference type="EMBL" id="CAKKNE010000001">
    <property type="protein sequence ID" value="CAH0366470.1"/>
    <property type="molecule type" value="Genomic_DNA"/>
</dbReference>
<protein>
    <submittedName>
        <fullName evidence="2">Uncharacterized protein</fullName>
    </submittedName>
</protein>
<dbReference type="PROSITE" id="PS50088">
    <property type="entry name" value="ANK_REPEAT"/>
    <property type="match status" value="1"/>
</dbReference>
<organism evidence="2 3">
    <name type="scientific">Pelagomonas calceolata</name>
    <dbReference type="NCBI Taxonomy" id="35677"/>
    <lineage>
        <taxon>Eukaryota</taxon>
        <taxon>Sar</taxon>
        <taxon>Stramenopiles</taxon>
        <taxon>Ochrophyta</taxon>
        <taxon>Pelagophyceae</taxon>
        <taxon>Pelagomonadales</taxon>
        <taxon>Pelagomonadaceae</taxon>
        <taxon>Pelagomonas</taxon>
    </lineage>
</organism>
<evidence type="ECO:0000313" key="2">
    <source>
        <dbReference type="EMBL" id="CAH0366470.1"/>
    </source>
</evidence>
<dbReference type="SMART" id="SM00248">
    <property type="entry name" value="ANK"/>
    <property type="match status" value="2"/>
</dbReference>
<sequence length="182" mass="20807">MHGCSPEQRALPIMKLLVSAGADVNKPRGGGLCAGVSPLMFSVTMKKYNVAKYLLSQGADVNYVAPDETWRADALARAHYNANNPNWEGYESRARESDVDIEFYHFLRSVVDAGSWKFYVRAPRVSLVVLRRLCEKERARPPPELARLFTLDKFIFWRVLSFWRNDRDLPHHITTRDTTAPP</sequence>
<dbReference type="Gene3D" id="1.25.40.20">
    <property type="entry name" value="Ankyrin repeat-containing domain"/>
    <property type="match status" value="1"/>
</dbReference>
<dbReference type="OrthoDB" id="194358at2759"/>